<comment type="similarity">
    <text evidence="2 9">Belongs to the alanine or glycine:cation symporter (AGCS) (TC 2.A.25) family.</text>
</comment>
<evidence type="ECO:0000256" key="3">
    <source>
        <dbReference type="ARBA" id="ARBA00022448"/>
    </source>
</evidence>
<dbReference type="EMBL" id="WHNW01000013">
    <property type="protein sequence ID" value="MPV86878.1"/>
    <property type="molecule type" value="Genomic_DNA"/>
</dbReference>
<dbReference type="RefSeq" id="WP_152810867.1">
    <property type="nucleotide sequence ID" value="NZ_WHNW01000013.1"/>
</dbReference>
<evidence type="ECO:0000256" key="1">
    <source>
        <dbReference type="ARBA" id="ARBA00004651"/>
    </source>
</evidence>
<dbReference type="Gene3D" id="1.20.1740.10">
    <property type="entry name" value="Amino acid/polyamine transporter I"/>
    <property type="match status" value="1"/>
</dbReference>
<dbReference type="PANTHER" id="PTHR30330">
    <property type="entry name" value="AGSS FAMILY TRANSPORTER, SODIUM-ALANINE"/>
    <property type="match status" value="1"/>
</dbReference>
<feature type="transmembrane region" description="Helical" evidence="9">
    <location>
        <begin position="92"/>
        <end position="115"/>
    </location>
</feature>
<feature type="transmembrane region" description="Helical" evidence="9">
    <location>
        <begin position="303"/>
        <end position="322"/>
    </location>
</feature>
<dbReference type="InParanoid" id="A0A6N7F257"/>
<dbReference type="GO" id="GO:0005283">
    <property type="term" value="F:amino acid:sodium symporter activity"/>
    <property type="evidence" value="ECO:0007669"/>
    <property type="project" value="InterPro"/>
</dbReference>
<protein>
    <submittedName>
        <fullName evidence="10">Amino acid carrier protein</fullName>
    </submittedName>
</protein>
<proteinExistence type="inferred from homology"/>
<sequence>MADFITQTMNIIWSWPLLILCLGAGVFFSWTTRFVQIRHFANMWRQLFGGKNSTAGISSFQAFSVSLSGRVGVGNIAGVATAIGFGGPSAVFWMWVVAFFGASTAYIESTLGQIYKTQLHGQFRGGPAFYFEKCLGLRWFALLFAVSSVIACGLFLPETQANAVGNAVIEMIGERGHLIATPFGEISEYKLYTLLFILTVLGIIIFGGVKRIATVTQYLVPFMALAYVTMAAVILMAHFRDIPAIFSLIFSDIFNPQAGLGAALGWGVKRGVYSNEAGQGSGPHAAAAAEVDHPAQQGLVQAFSVYIDTLLICTATALMILITQKYNIQGALPDGQFLTQYIDASAKINSADFTQMAVTTTFGQFGNSFVAAAVLLFAFTTILAYYYIAETNVAYLNQFWQLPYALTAIKCLIMLAVSIGFLFGEAAVWGLGDIGVGIMAWQNIIGILLISYLGSPAIKALKDYEKQRKDKLTPLQFNPKALGIQHATFWQTRYNEQQQSKDS</sequence>
<evidence type="ECO:0000313" key="11">
    <source>
        <dbReference type="Proteomes" id="UP000471298"/>
    </source>
</evidence>
<keyword evidence="6 9" id="KW-0769">Symport</keyword>
<dbReference type="PRINTS" id="PR00175">
    <property type="entry name" value="NAALASMPORT"/>
</dbReference>
<feature type="transmembrane region" description="Helical" evidence="9">
    <location>
        <begin position="369"/>
        <end position="388"/>
    </location>
</feature>
<name>A0A6N7F257_9GAMM</name>
<keyword evidence="5 9" id="KW-0812">Transmembrane</keyword>
<evidence type="ECO:0000256" key="6">
    <source>
        <dbReference type="ARBA" id="ARBA00022847"/>
    </source>
</evidence>
<keyword evidence="9" id="KW-0997">Cell inner membrane</keyword>
<organism evidence="10 11">
    <name type="scientific">Ostreibacterium oceani</name>
    <dbReference type="NCBI Taxonomy" id="2654998"/>
    <lineage>
        <taxon>Bacteria</taxon>
        <taxon>Pseudomonadati</taxon>
        <taxon>Pseudomonadota</taxon>
        <taxon>Gammaproteobacteria</taxon>
        <taxon>Cardiobacteriales</taxon>
        <taxon>Ostreibacteriaceae</taxon>
        <taxon>Ostreibacterium</taxon>
    </lineage>
</organism>
<dbReference type="Proteomes" id="UP000471298">
    <property type="component" value="Unassembled WGS sequence"/>
</dbReference>
<keyword evidence="4" id="KW-1003">Cell membrane</keyword>
<dbReference type="InterPro" id="IPR001463">
    <property type="entry name" value="Na/Ala_symport"/>
</dbReference>
<gene>
    <name evidence="10" type="ORF">GCU85_09085</name>
</gene>
<dbReference type="AlphaFoldDB" id="A0A6N7F257"/>
<dbReference type="FunFam" id="1.20.1740.10:FF:000004">
    <property type="entry name" value="Sodium:alanine symporter family protein"/>
    <property type="match status" value="1"/>
</dbReference>
<evidence type="ECO:0000256" key="7">
    <source>
        <dbReference type="ARBA" id="ARBA00022989"/>
    </source>
</evidence>
<feature type="transmembrane region" description="Helical" evidence="9">
    <location>
        <begin position="136"/>
        <end position="156"/>
    </location>
</feature>
<reference evidence="10 11" key="1">
    <citation type="submission" date="2019-10" db="EMBL/GenBank/DDBJ databases">
        <title>Cardiobacteriales fam. a chemoheterotrophic member of the order Cardiobacteriales, and proposal of Cardiobacteriales fam. nov.</title>
        <authorList>
            <person name="Wang C."/>
        </authorList>
    </citation>
    <scope>NUCLEOTIDE SEQUENCE [LARGE SCALE GENOMIC DNA]</scope>
    <source>
        <strain evidence="10 11">ML27</strain>
    </source>
</reference>
<feature type="transmembrane region" description="Helical" evidence="9">
    <location>
        <begin position="12"/>
        <end position="35"/>
    </location>
</feature>
<comment type="caution">
    <text evidence="10">The sequence shown here is derived from an EMBL/GenBank/DDBJ whole genome shotgun (WGS) entry which is preliminary data.</text>
</comment>
<evidence type="ECO:0000256" key="5">
    <source>
        <dbReference type="ARBA" id="ARBA00022692"/>
    </source>
</evidence>
<dbReference type="PANTHER" id="PTHR30330:SF7">
    <property type="entry name" value="SODIUM_PROTON-DEPENDENT ALANINE CARRIER PROTEIN YRBD-RELATED"/>
    <property type="match status" value="1"/>
</dbReference>
<feature type="transmembrane region" description="Helical" evidence="9">
    <location>
        <begin position="438"/>
        <end position="461"/>
    </location>
</feature>
<feature type="transmembrane region" description="Helical" evidence="9">
    <location>
        <begin position="218"/>
        <end position="239"/>
    </location>
</feature>
<dbReference type="GO" id="GO:0005886">
    <property type="term" value="C:plasma membrane"/>
    <property type="evidence" value="ECO:0007669"/>
    <property type="project" value="UniProtKB-SubCell"/>
</dbReference>
<accession>A0A6N7F257</accession>
<feature type="transmembrane region" description="Helical" evidence="9">
    <location>
        <begin position="191"/>
        <end position="209"/>
    </location>
</feature>
<dbReference type="Pfam" id="PF01235">
    <property type="entry name" value="Na_Ala_symp"/>
    <property type="match status" value="1"/>
</dbReference>
<feature type="transmembrane region" description="Helical" evidence="9">
    <location>
        <begin position="245"/>
        <end position="266"/>
    </location>
</feature>
<dbReference type="NCBIfam" id="TIGR00835">
    <property type="entry name" value="agcS"/>
    <property type="match status" value="1"/>
</dbReference>
<evidence type="ECO:0000256" key="4">
    <source>
        <dbReference type="ARBA" id="ARBA00022475"/>
    </source>
</evidence>
<evidence type="ECO:0000256" key="2">
    <source>
        <dbReference type="ARBA" id="ARBA00009261"/>
    </source>
</evidence>
<keyword evidence="3 9" id="KW-0813">Transport</keyword>
<feature type="transmembrane region" description="Helical" evidence="9">
    <location>
        <begin position="409"/>
        <end position="432"/>
    </location>
</feature>
<evidence type="ECO:0000256" key="9">
    <source>
        <dbReference type="RuleBase" id="RU363064"/>
    </source>
</evidence>
<evidence type="ECO:0000313" key="10">
    <source>
        <dbReference type="EMBL" id="MPV86878.1"/>
    </source>
</evidence>
<dbReference type="FunCoup" id="A0A6N7F257">
    <property type="interactions" value="137"/>
</dbReference>
<comment type="subcellular location">
    <subcellularLocation>
        <location evidence="9">Cell inner membrane</location>
        <topology evidence="9">Multi-pass membrane protein</topology>
    </subcellularLocation>
    <subcellularLocation>
        <location evidence="1">Cell membrane</location>
        <topology evidence="1">Multi-pass membrane protein</topology>
    </subcellularLocation>
</comment>
<keyword evidence="8 9" id="KW-0472">Membrane</keyword>
<keyword evidence="11" id="KW-1185">Reference proteome</keyword>
<keyword evidence="7 9" id="KW-1133">Transmembrane helix</keyword>
<evidence type="ECO:0000256" key="8">
    <source>
        <dbReference type="ARBA" id="ARBA00023136"/>
    </source>
</evidence>